<dbReference type="Pfam" id="PF13637">
    <property type="entry name" value="Ank_4"/>
    <property type="match status" value="1"/>
</dbReference>
<dbReference type="Gene3D" id="1.25.40.20">
    <property type="entry name" value="Ankyrin repeat-containing domain"/>
    <property type="match status" value="1"/>
</dbReference>
<keyword evidence="5" id="KW-1185">Reference proteome</keyword>
<dbReference type="InterPro" id="IPR036770">
    <property type="entry name" value="Ankyrin_rpt-contain_sf"/>
</dbReference>
<feature type="repeat" description="ANK" evidence="3">
    <location>
        <begin position="349"/>
        <end position="382"/>
    </location>
</feature>
<evidence type="ECO:0000256" key="3">
    <source>
        <dbReference type="PROSITE-ProRule" id="PRU00023"/>
    </source>
</evidence>
<keyword evidence="1" id="KW-0677">Repeat</keyword>
<dbReference type="InterPro" id="IPR002110">
    <property type="entry name" value="Ankyrin_rpt"/>
</dbReference>
<dbReference type="PANTHER" id="PTHR24166:SF48">
    <property type="entry name" value="PROTEIN VAPYRIN"/>
    <property type="match status" value="1"/>
</dbReference>
<dbReference type="EMBL" id="JAQQWK010000001">
    <property type="protein sequence ID" value="KAK8054876.1"/>
    <property type="molecule type" value="Genomic_DNA"/>
</dbReference>
<dbReference type="PROSITE" id="PS50088">
    <property type="entry name" value="ANK_REPEAT"/>
    <property type="match status" value="1"/>
</dbReference>
<dbReference type="SMART" id="SM00248">
    <property type="entry name" value="ANK"/>
    <property type="match status" value="4"/>
</dbReference>
<dbReference type="PROSITE" id="PS50297">
    <property type="entry name" value="ANK_REP_REGION"/>
    <property type="match status" value="1"/>
</dbReference>
<accession>A0ABR1U9M7</accession>
<name>A0ABR1U9M7_9PEZI</name>
<evidence type="ECO:0000256" key="2">
    <source>
        <dbReference type="ARBA" id="ARBA00023043"/>
    </source>
</evidence>
<dbReference type="SUPFAM" id="SSF48403">
    <property type="entry name" value="Ankyrin repeat"/>
    <property type="match status" value="1"/>
</dbReference>
<keyword evidence="2 3" id="KW-0040">ANK repeat</keyword>
<evidence type="ECO:0000313" key="5">
    <source>
        <dbReference type="Proteomes" id="UP001444661"/>
    </source>
</evidence>
<evidence type="ECO:0000313" key="4">
    <source>
        <dbReference type="EMBL" id="KAK8054876.1"/>
    </source>
</evidence>
<gene>
    <name evidence="4" type="ORF">PG993_000103</name>
</gene>
<evidence type="ECO:0000256" key="1">
    <source>
        <dbReference type="ARBA" id="ARBA00022737"/>
    </source>
</evidence>
<organism evidence="4 5">
    <name type="scientific">Apiospora rasikravindrae</name>
    <dbReference type="NCBI Taxonomy" id="990691"/>
    <lineage>
        <taxon>Eukaryota</taxon>
        <taxon>Fungi</taxon>
        <taxon>Dikarya</taxon>
        <taxon>Ascomycota</taxon>
        <taxon>Pezizomycotina</taxon>
        <taxon>Sordariomycetes</taxon>
        <taxon>Xylariomycetidae</taxon>
        <taxon>Amphisphaeriales</taxon>
        <taxon>Apiosporaceae</taxon>
        <taxon>Apiospora</taxon>
    </lineage>
</organism>
<dbReference type="Proteomes" id="UP001444661">
    <property type="component" value="Unassembled WGS sequence"/>
</dbReference>
<protein>
    <recommendedName>
        <fullName evidence="6">Ankyrin</fullName>
    </recommendedName>
</protein>
<evidence type="ECO:0008006" key="6">
    <source>
        <dbReference type="Google" id="ProtNLM"/>
    </source>
</evidence>
<sequence length="488" mass="54650">MCEKGKEHLIACSPIVNEKLEWDDEVFNHCCVGPDDPDRTFYDIIKRDDVAAFEAYLHAAHCFTRHRTIPYVRNYGMPWEVVINLGSVGVLEALLKYQDYFDGDYREGWDRSRSMETQWHRQLLFRAIDKGQVEVIRLDSCFREDLANDNWVDQCEEIITLLLDLGANAQDVISPESISIEGSTAGEDEEEQNVVFETTLSLTVARARLPIIKRLIGEGADVNARPVDDYDQHSPGTTMLHIASRHHNVAAVRFLLGRPEGPAMAQMRDQDGLQFRSDAEVTHHALETVKALLPYNDVNERGTRNLTALGLAARYRELQDSEYDAACYDPVVRLLLDHGADPCDAGGRDGDTPLHLALGCADRIETVRLLLSHGARADAANDTGDTPVHIAAGMHRYVRFKRREVPPDAEALRRREARQQNVIKIQREAMTMLLEALGGGSSDILDQPNQAGNTPRQIEESTTADISRFLEEDLKSRAVGQSIRSIGG</sequence>
<proteinExistence type="predicted"/>
<dbReference type="Pfam" id="PF12796">
    <property type="entry name" value="Ank_2"/>
    <property type="match status" value="1"/>
</dbReference>
<reference evidence="4 5" key="1">
    <citation type="submission" date="2023-01" db="EMBL/GenBank/DDBJ databases">
        <title>Analysis of 21 Apiospora genomes using comparative genomics revels a genus with tremendous synthesis potential of carbohydrate active enzymes and secondary metabolites.</title>
        <authorList>
            <person name="Sorensen T."/>
        </authorList>
    </citation>
    <scope>NUCLEOTIDE SEQUENCE [LARGE SCALE GENOMIC DNA]</scope>
    <source>
        <strain evidence="4 5">CBS 33761</strain>
    </source>
</reference>
<comment type="caution">
    <text evidence="4">The sequence shown here is derived from an EMBL/GenBank/DDBJ whole genome shotgun (WGS) entry which is preliminary data.</text>
</comment>
<dbReference type="InterPro" id="IPR050889">
    <property type="entry name" value="Dendritic_Spine_Reg/Scaffold"/>
</dbReference>
<dbReference type="PANTHER" id="PTHR24166">
    <property type="entry name" value="ROLLING PEBBLES, ISOFORM B"/>
    <property type="match status" value="1"/>
</dbReference>